<protein>
    <submittedName>
        <fullName evidence="1">GAF domain-containing protein</fullName>
    </submittedName>
</protein>
<evidence type="ECO:0000313" key="2">
    <source>
        <dbReference type="Proteomes" id="UP000826212"/>
    </source>
</evidence>
<proteinExistence type="predicted"/>
<organism evidence="1 2">
    <name type="scientific">Halosquirtibacter laminarini</name>
    <dbReference type="NCBI Taxonomy" id="3374600"/>
    <lineage>
        <taxon>Bacteria</taxon>
        <taxon>Pseudomonadati</taxon>
        <taxon>Bacteroidota</taxon>
        <taxon>Bacteroidia</taxon>
        <taxon>Marinilabiliales</taxon>
        <taxon>Prolixibacteraceae</taxon>
        <taxon>Halosquirtibacter</taxon>
    </lineage>
</organism>
<keyword evidence="2" id="KW-1185">Reference proteome</keyword>
<dbReference type="EMBL" id="CP081303">
    <property type="protein sequence ID" value="QZE13164.1"/>
    <property type="molecule type" value="Genomic_DNA"/>
</dbReference>
<evidence type="ECO:0000313" key="1">
    <source>
        <dbReference type="EMBL" id="QZE13164.1"/>
    </source>
</evidence>
<dbReference type="Proteomes" id="UP000826212">
    <property type="component" value="Chromosome"/>
</dbReference>
<sequence>MDFNLVLEKLELGIDGKEKLDALSFVVDVLKEEVYHYDWVGIYELDLNRGILVLGPYVGNKTDHLEIAVGNGVCGQVAEKNSTMIVQDVSEESNYISCSVDVQSEVVVPIKKLGKFVAEIDIDSRSIAPFTNEDQCFLEQVSNLLSKYY</sequence>
<accession>A0AC61NQV1</accession>
<reference evidence="1" key="1">
    <citation type="submission" date="2021-08" db="EMBL/GenBank/DDBJ databases">
        <title>Novel anaerobic bacterium isolated from sea squirt in East Sea, Republic of Korea.</title>
        <authorList>
            <person name="Nguyen T.H."/>
            <person name="Li Z."/>
            <person name="Lee Y.-J."/>
            <person name="Ko J."/>
            <person name="Kim S.-G."/>
        </authorList>
    </citation>
    <scope>NUCLEOTIDE SEQUENCE</scope>
    <source>
        <strain evidence="1">KCTC 25031</strain>
    </source>
</reference>
<gene>
    <name evidence="1" type="ORF">K4L44_11245</name>
</gene>
<name>A0AC61NQV1_9BACT</name>